<feature type="region of interest" description="Disordered" evidence="1">
    <location>
        <begin position="56"/>
        <end position="109"/>
    </location>
</feature>
<protein>
    <recommendedName>
        <fullName evidence="3">Microtubule-associated protein Jupiter</fullName>
    </recommendedName>
</protein>
<dbReference type="EMBL" id="GDHC01019242">
    <property type="protein sequence ID" value="JAP99386.1"/>
    <property type="molecule type" value="Transcribed_RNA"/>
</dbReference>
<evidence type="ECO:0000256" key="1">
    <source>
        <dbReference type="SAM" id="MobiDB-lite"/>
    </source>
</evidence>
<evidence type="ECO:0008006" key="3">
    <source>
        <dbReference type="Google" id="ProtNLM"/>
    </source>
</evidence>
<gene>
    <name evidence="2" type="ORF">g.96514</name>
</gene>
<name>A0A146KWE2_LYGHE</name>
<accession>A0A146KWE2</accession>
<proteinExistence type="predicted"/>
<organism evidence="2">
    <name type="scientific">Lygus hesperus</name>
    <name type="common">Western plant bug</name>
    <dbReference type="NCBI Taxonomy" id="30085"/>
    <lineage>
        <taxon>Eukaryota</taxon>
        <taxon>Metazoa</taxon>
        <taxon>Ecdysozoa</taxon>
        <taxon>Arthropoda</taxon>
        <taxon>Hexapoda</taxon>
        <taxon>Insecta</taxon>
        <taxon>Pterygota</taxon>
        <taxon>Neoptera</taxon>
        <taxon>Paraneoptera</taxon>
        <taxon>Hemiptera</taxon>
        <taxon>Heteroptera</taxon>
        <taxon>Panheteroptera</taxon>
        <taxon>Cimicomorpha</taxon>
        <taxon>Miridae</taxon>
        <taxon>Mirini</taxon>
        <taxon>Lygus</taxon>
    </lineage>
</organism>
<feature type="region of interest" description="Disordered" evidence="1">
    <location>
        <begin position="1"/>
        <end position="34"/>
    </location>
</feature>
<evidence type="ECO:0000313" key="2">
    <source>
        <dbReference type="EMBL" id="JAP99386.1"/>
    </source>
</evidence>
<dbReference type="AlphaFoldDB" id="A0A146KWE2"/>
<reference evidence="2" key="1">
    <citation type="journal article" date="2016" name="Gigascience">
        <title>De novo construction of an expanded transcriptome assembly for the western tarnished plant bug, Lygus hesperus.</title>
        <authorList>
            <person name="Tassone E.E."/>
            <person name="Geib S.M."/>
            <person name="Hall B."/>
            <person name="Fabrick J.A."/>
            <person name="Brent C.S."/>
            <person name="Hull J.J."/>
        </authorList>
    </citation>
    <scope>NUCLEOTIDE SEQUENCE</scope>
</reference>
<feature type="compositionally biased region" description="Basic and acidic residues" evidence="1">
    <location>
        <begin position="66"/>
        <end position="86"/>
    </location>
</feature>
<sequence length="109" mass="11752">MSSANINVGIEGRASSRVSKPPGGAHTDIFGVSGNPELGNTRFMKQSVKSSINECFDYKNSPQNKQAKENGDEKNEEIHSNDENSKPIETSSISARVRIPPGGFSSALW</sequence>